<dbReference type="EMBL" id="JAJODE010000030">
    <property type="protein sequence ID" value="MCD4839421.1"/>
    <property type="molecule type" value="Genomic_DNA"/>
</dbReference>
<dbReference type="RefSeq" id="WP_163250487.1">
    <property type="nucleotide sequence ID" value="NZ_JAAFZF010000003.1"/>
</dbReference>
<evidence type="ECO:0000313" key="2">
    <source>
        <dbReference type="Proteomes" id="UP001162836"/>
    </source>
</evidence>
<organism evidence="1 2">
    <name type="scientific">Neobacillus sedimentimangrovi</name>
    <dbReference type="NCBI Taxonomy" id="2699460"/>
    <lineage>
        <taxon>Bacteria</taxon>
        <taxon>Bacillati</taxon>
        <taxon>Bacillota</taxon>
        <taxon>Bacilli</taxon>
        <taxon>Bacillales</taxon>
        <taxon>Bacillaceae</taxon>
        <taxon>Neobacillus</taxon>
    </lineage>
</organism>
<sequence length="56" mass="6791">MFDDHQLKLEVRYTVQFTEEEINRIKALIPTKNISYLDLRILYKMERALQTLGEVY</sequence>
<accession>A0ABS8QJJ1</accession>
<protein>
    <submittedName>
        <fullName evidence="1">Uncharacterized protein</fullName>
    </submittedName>
</protein>
<gene>
    <name evidence="1" type="ORF">LRS37_11120</name>
</gene>
<name>A0ABS8QJJ1_9BACI</name>
<comment type="caution">
    <text evidence="1">The sequence shown here is derived from an EMBL/GenBank/DDBJ whole genome shotgun (WGS) entry which is preliminary data.</text>
</comment>
<reference evidence="1 2" key="1">
    <citation type="journal article" date="2023" name="Antonie Van Leeuwenhoek">
        <title>Unveiling the genomic potential of a novel thermostable glycoside hydrolases producing Neobacillus sedimentimangrovi UE25.</title>
        <authorList>
            <person name="Ejaz U."/>
            <person name="Saleem F."/>
            <person name="Rashid R."/>
            <person name="Hasan K.A."/>
            <person name="Syed M.N."/>
            <person name="Sohail M."/>
        </authorList>
    </citation>
    <scope>NUCLEOTIDE SEQUENCE [LARGE SCALE GENOMIC DNA]</scope>
    <source>
        <strain evidence="1 2">UE25</strain>
    </source>
</reference>
<keyword evidence="2" id="KW-1185">Reference proteome</keyword>
<proteinExistence type="predicted"/>
<evidence type="ECO:0000313" key="1">
    <source>
        <dbReference type="EMBL" id="MCD4839421.1"/>
    </source>
</evidence>
<dbReference type="Proteomes" id="UP001162836">
    <property type="component" value="Unassembled WGS sequence"/>
</dbReference>